<keyword evidence="1" id="KW-0805">Transcription regulation</keyword>
<gene>
    <name evidence="6" type="ordered locus">REQ_46230</name>
</gene>
<dbReference type="EMBL" id="FN563149">
    <property type="protein sequence ID" value="CBH50574.1"/>
    <property type="molecule type" value="Genomic_DNA"/>
</dbReference>
<dbReference type="SUPFAM" id="SSF48498">
    <property type="entry name" value="Tetracyclin repressor-like, C-terminal domain"/>
    <property type="match status" value="1"/>
</dbReference>
<dbReference type="AlphaFoldDB" id="A0A3S5YDP5"/>
<name>A0A3S5YDP5_RHOH1</name>
<dbReference type="KEGG" id="req:REQ_46230"/>
<protein>
    <submittedName>
        <fullName evidence="6">TetR family transcriptional regulator</fullName>
    </submittedName>
</protein>
<dbReference type="GeneID" id="57580236"/>
<evidence type="ECO:0000256" key="1">
    <source>
        <dbReference type="ARBA" id="ARBA00023015"/>
    </source>
</evidence>
<reference evidence="6" key="1">
    <citation type="journal article" date="2010" name="PLoS Genet.">
        <title>The genome of a pathogenic rhodococcus: cooptive virulence underpinned by key gene acquisitions.</title>
        <authorList>
            <person name="Letek M."/>
            <person name="Gonzalez P."/>
            <person name="Macarthur I."/>
            <person name="Rodriguez H."/>
            <person name="Freeman T.C."/>
            <person name="Valero-Rello A."/>
            <person name="Blanco M."/>
            <person name="Buckley T."/>
            <person name="Cherevach I."/>
            <person name="Fahey R."/>
            <person name="Hapeshi A."/>
            <person name="Holdstock J."/>
            <person name="Leadon D."/>
            <person name="Navas J."/>
            <person name="Ocampo A."/>
            <person name="Quail M.A."/>
            <person name="Sanders M."/>
            <person name="Scortti M.M."/>
            <person name="Prescott J.F."/>
            <person name="Fogarty U."/>
            <person name="Meijer W.G."/>
            <person name="Parkhill J."/>
            <person name="Bentley S.D."/>
            <person name="Vazquez-Boland J.A."/>
        </authorList>
    </citation>
    <scope>NUCLEOTIDE SEQUENCE [LARGE SCALE GENOMIC DNA]</scope>
    <source>
        <strain evidence="6 7">103S</strain>
    </source>
</reference>
<evidence type="ECO:0000256" key="3">
    <source>
        <dbReference type="ARBA" id="ARBA00023163"/>
    </source>
</evidence>
<dbReference type="InterPro" id="IPR001647">
    <property type="entry name" value="HTH_TetR"/>
</dbReference>
<evidence type="ECO:0000313" key="6">
    <source>
        <dbReference type="EMBL" id="CBH50574.1"/>
    </source>
</evidence>
<evidence type="ECO:0000259" key="5">
    <source>
        <dbReference type="PROSITE" id="PS50977"/>
    </source>
</evidence>
<dbReference type="PANTHER" id="PTHR47506:SF1">
    <property type="entry name" value="HTH-TYPE TRANSCRIPTIONAL REGULATOR YJDC"/>
    <property type="match status" value="1"/>
</dbReference>
<dbReference type="Proteomes" id="UP001154400">
    <property type="component" value="Chromosome"/>
</dbReference>
<dbReference type="RefSeq" id="WP_013417616.1">
    <property type="nucleotide sequence ID" value="NC_014659.1"/>
</dbReference>
<dbReference type="PANTHER" id="PTHR47506">
    <property type="entry name" value="TRANSCRIPTIONAL REGULATORY PROTEIN"/>
    <property type="match status" value="1"/>
</dbReference>
<evidence type="ECO:0000313" key="7">
    <source>
        <dbReference type="Proteomes" id="UP000006892"/>
    </source>
</evidence>
<feature type="domain" description="HTH tetR-type" evidence="5">
    <location>
        <begin position="6"/>
        <end position="66"/>
    </location>
</feature>
<accession>A0A3S5YDP5</accession>
<proteinExistence type="predicted"/>
<dbReference type="GO" id="GO:0003677">
    <property type="term" value="F:DNA binding"/>
    <property type="evidence" value="ECO:0007669"/>
    <property type="project" value="UniProtKB-UniRule"/>
</dbReference>
<dbReference type="PROSITE" id="PS50977">
    <property type="entry name" value="HTH_TETR_2"/>
    <property type="match status" value="1"/>
</dbReference>
<sequence>MGRPRSFDRDTALDKAIRLFWEHGYEQTSIADLTQELGISAPSLYAAFGDKQALFKEAVARYEANPASVTTAGTAGTTPHEVLRMMLNRACQEYASEAHPRGCLVNSAPELTGNRNQNRAITADQLRRVAIDTETSVDAETLAAFTHALLVGLSSYARDGADEEQLRRVAELAMRVTRA</sequence>
<dbReference type="InterPro" id="IPR023772">
    <property type="entry name" value="DNA-bd_HTH_TetR-type_CS"/>
</dbReference>
<keyword evidence="3" id="KW-0804">Transcription</keyword>
<evidence type="ECO:0000256" key="4">
    <source>
        <dbReference type="PROSITE-ProRule" id="PRU00335"/>
    </source>
</evidence>
<dbReference type="Gene3D" id="1.10.10.60">
    <property type="entry name" value="Homeodomain-like"/>
    <property type="match status" value="1"/>
</dbReference>
<feature type="DNA-binding region" description="H-T-H motif" evidence="4">
    <location>
        <begin position="29"/>
        <end position="48"/>
    </location>
</feature>
<evidence type="ECO:0000256" key="2">
    <source>
        <dbReference type="ARBA" id="ARBA00023125"/>
    </source>
</evidence>
<dbReference type="SUPFAM" id="SSF46689">
    <property type="entry name" value="Homeodomain-like"/>
    <property type="match status" value="1"/>
</dbReference>
<dbReference type="InterPro" id="IPR009057">
    <property type="entry name" value="Homeodomain-like_sf"/>
</dbReference>
<dbReference type="InterPro" id="IPR036271">
    <property type="entry name" value="Tet_transcr_reg_TetR-rel_C_sf"/>
</dbReference>
<dbReference type="Gene3D" id="1.10.357.10">
    <property type="entry name" value="Tetracycline Repressor, domain 2"/>
    <property type="match status" value="1"/>
</dbReference>
<organism evidence="6">
    <name type="scientific">Rhodococcus hoagii (strain 103S)</name>
    <name type="common">Rhodococcus equi</name>
    <dbReference type="NCBI Taxonomy" id="685727"/>
    <lineage>
        <taxon>Bacteria</taxon>
        <taxon>Bacillati</taxon>
        <taxon>Actinomycetota</taxon>
        <taxon>Actinomycetes</taxon>
        <taxon>Mycobacteriales</taxon>
        <taxon>Nocardiaceae</taxon>
        <taxon>Prescottella</taxon>
    </lineage>
</organism>
<dbReference type="Pfam" id="PF00440">
    <property type="entry name" value="TetR_N"/>
    <property type="match status" value="1"/>
</dbReference>
<keyword evidence="2 4" id="KW-0238">DNA-binding</keyword>
<dbReference type="PRINTS" id="PR00455">
    <property type="entry name" value="HTHTETR"/>
</dbReference>
<dbReference type="PROSITE" id="PS01081">
    <property type="entry name" value="HTH_TETR_1"/>
    <property type="match status" value="1"/>
</dbReference>